<organism evidence="7 8">
    <name type="scientific">Winogradskyella wandonensis</name>
    <dbReference type="NCBI Taxonomy" id="1442586"/>
    <lineage>
        <taxon>Bacteria</taxon>
        <taxon>Pseudomonadati</taxon>
        <taxon>Bacteroidota</taxon>
        <taxon>Flavobacteriia</taxon>
        <taxon>Flavobacteriales</taxon>
        <taxon>Flavobacteriaceae</taxon>
        <taxon>Winogradskyella</taxon>
    </lineage>
</organism>
<evidence type="ECO:0000259" key="6">
    <source>
        <dbReference type="Pfam" id="PF14509"/>
    </source>
</evidence>
<feature type="domain" description="Glycosyl-hydrolase 97 catalytic" evidence="4">
    <location>
        <begin position="315"/>
        <end position="508"/>
    </location>
</feature>
<dbReference type="Proteomes" id="UP000295714">
    <property type="component" value="Unassembled WGS sequence"/>
</dbReference>
<comment type="caution">
    <text evidence="7">The sequence shown here is derived from an EMBL/GenBank/DDBJ whole genome shotgun (WGS) entry which is preliminary data.</text>
</comment>
<keyword evidence="8" id="KW-1185">Reference proteome</keyword>
<name>A0A4R1KKD9_9FLAO</name>
<dbReference type="InterPro" id="IPR052720">
    <property type="entry name" value="Glycosyl_hydrolase_97"/>
</dbReference>
<accession>A0A4R1KKD9</accession>
<dbReference type="EMBL" id="SMGI01000004">
    <property type="protein sequence ID" value="TCK65202.1"/>
    <property type="molecule type" value="Genomic_DNA"/>
</dbReference>
<dbReference type="InterPro" id="IPR019563">
    <property type="entry name" value="GH97_catalytic"/>
</dbReference>
<keyword evidence="7" id="KW-0378">Hydrolase</keyword>
<dbReference type="InterPro" id="IPR014718">
    <property type="entry name" value="GH-type_carb-bd"/>
</dbReference>
<dbReference type="Pfam" id="PF14508">
    <property type="entry name" value="GH97_N"/>
    <property type="match status" value="1"/>
</dbReference>
<gene>
    <name evidence="7" type="ORF">DFQ05_2418</name>
</gene>
<comment type="cofactor">
    <cofactor evidence="1">
        <name>Ca(2+)</name>
        <dbReference type="ChEBI" id="CHEBI:29108"/>
    </cofactor>
</comment>
<evidence type="ECO:0000313" key="7">
    <source>
        <dbReference type="EMBL" id="TCK65202.1"/>
    </source>
</evidence>
<sequence>MKLQAFSIALIALLCFSCNLRNDNSAKLKVESPNGKIAVQLELDKLGQPFYQVQFNNKKVVDTSYLGFEFVDAEPLKGNLKVISAKVNSFNETWEMPWGEQGKVENNYRYLTIQLEETVAPNRKIGLTFKVYDDGIGFRYEFPEQDGWDEVLIKEEETQFNLTEDYTTFWIPGDWDIYEHLYSTTKLSEIDAPQYAEHVNLAQTYIPENAVNTPVTLVGKDGVHLSFHEAALVDYSGMTLKVDTENLSLKSHLVGSENTDYKVKRQLPFNTPWRTIQITDNAPNLIASKLIVNLNEPNKLGDVSWFKPMKYTGVWWEMHLGKSSWDYGMEMVDGQWTDTGKAHGRHGATTENVKRFIDFSAKNNIGGVLVEGWNTGWERWIGFDDREGVFDFVTPYPDYDLDEVTRYAKEKGVEIIMHHETSAATETYEKQQDTAYALMQKYGMHAVKSGYVGKILPKGEYHHGQYMVNQYNNAAIKAAKYEVAVNAHEPIKATGLRRTYPNIISREGLRGQEFNAWAEDGGNPPEHLPIVAFTRMLAGPIDFTPGIFNIKFNEYKTQNQVNTTLAQQLALYVVIYSPIQMAADLVEHYEANPEPLQFIKDVGVDWSDTKVLNGVVGDYVTIARKEKNTGNWFVGGITDENARDIDIDFSFLDKNEDYDVRIYKDGANAHWDKNPLDIKIEKLKIDSTSTLKIHLAEGGGFAISLIKK</sequence>
<dbReference type="Pfam" id="PF10566">
    <property type="entry name" value="Glyco_hydro_97"/>
    <property type="match status" value="1"/>
</dbReference>
<dbReference type="InterPro" id="IPR029483">
    <property type="entry name" value="GH97_C"/>
</dbReference>
<evidence type="ECO:0000256" key="3">
    <source>
        <dbReference type="ARBA" id="ARBA00022837"/>
    </source>
</evidence>
<dbReference type="Gene3D" id="2.70.98.10">
    <property type="match status" value="1"/>
</dbReference>
<dbReference type="GO" id="GO:0016787">
    <property type="term" value="F:hydrolase activity"/>
    <property type="evidence" value="ECO:0007669"/>
    <property type="project" value="UniProtKB-KW"/>
</dbReference>
<evidence type="ECO:0000256" key="2">
    <source>
        <dbReference type="ARBA" id="ARBA00011245"/>
    </source>
</evidence>
<keyword evidence="3" id="KW-0106">Calcium</keyword>
<dbReference type="OrthoDB" id="57532at2"/>
<comment type="subunit">
    <text evidence="2">Monomer.</text>
</comment>
<dbReference type="RefSeq" id="WP_132705629.1">
    <property type="nucleotide sequence ID" value="NZ_SMGI01000004.1"/>
</dbReference>
<proteinExistence type="predicted"/>
<evidence type="ECO:0000256" key="1">
    <source>
        <dbReference type="ARBA" id="ARBA00001913"/>
    </source>
</evidence>
<dbReference type="Gene3D" id="3.20.20.70">
    <property type="entry name" value="Aldolase class I"/>
    <property type="match status" value="1"/>
</dbReference>
<dbReference type="PANTHER" id="PTHR35803">
    <property type="entry name" value="GLUCAN 1,4-ALPHA-GLUCOSIDASE SUSB-RELATED"/>
    <property type="match status" value="1"/>
</dbReference>
<protein>
    <submittedName>
        <fullName evidence="7">Glycosyl hydrolase family 97</fullName>
    </submittedName>
</protein>
<dbReference type="Pfam" id="PF14509">
    <property type="entry name" value="GH97_C"/>
    <property type="match status" value="1"/>
</dbReference>
<dbReference type="InterPro" id="IPR013785">
    <property type="entry name" value="Aldolase_TIM"/>
</dbReference>
<dbReference type="GO" id="GO:0030246">
    <property type="term" value="F:carbohydrate binding"/>
    <property type="evidence" value="ECO:0007669"/>
    <property type="project" value="InterPro"/>
</dbReference>
<feature type="domain" description="Glycosyl-hydrolase 97 N-terminal" evidence="5">
    <location>
        <begin position="30"/>
        <end position="297"/>
    </location>
</feature>
<evidence type="ECO:0000259" key="5">
    <source>
        <dbReference type="Pfam" id="PF14508"/>
    </source>
</evidence>
<dbReference type="PANTHER" id="PTHR35803:SF1">
    <property type="entry name" value="GLUCAN 1,4-ALPHA-GLUCOSIDASE SUSB"/>
    <property type="match status" value="1"/>
</dbReference>
<dbReference type="InterPro" id="IPR029486">
    <property type="entry name" value="GH97_N"/>
</dbReference>
<dbReference type="AlphaFoldDB" id="A0A4R1KKD9"/>
<evidence type="ECO:0000259" key="4">
    <source>
        <dbReference type="Pfam" id="PF10566"/>
    </source>
</evidence>
<evidence type="ECO:0000313" key="8">
    <source>
        <dbReference type="Proteomes" id="UP000295714"/>
    </source>
</evidence>
<feature type="domain" description="Glycosyl-hydrolase 97 C-terminal oligomerisation" evidence="6">
    <location>
        <begin position="605"/>
        <end position="705"/>
    </location>
</feature>
<reference evidence="7 8" key="1">
    <citation type="journal article" date="2015" name="Stand. Genomic Sci.">
        <title>Genomic Encyclopedia of Bacterial and Archaeal Type Strains, Phase III: the genomes of soil and plant-associated and newly described type strains.</title>
        <authorList>
            <person name="Whitman W.B."/>
            <person name="Woyke T."/>
            <person name="Klenk H.P."/>
            <person name="Zhou Y."/>
            <person name="Lilburn T.G."/>
            <person name="Beck B.J."/>
            <person name="De Vos P."/>
            <person name="Vandamme P."/>
            <person name="Eisen J.A."/>
            <person name="Garrity G."/>
            <person name="Hugenholtz P."/>
            <person name="Kyrpides N.C."/>
        </authorList>
    </citation>
    <scope>NUCLEOTIDE SEQUENCE [LARGE SCALE GENOMIC DNA]</scope>
    <source>
        <strain evidence="7 8">CECT 8445</strain>
    </source>
</reference>